<accession>A0A264VWD3</accession>
<keyword evidence="2 7" id="KW-0046">Antibiotic resistance</keyword>
<protein>
    <recommendedName>
        <fullName evidence="4 7">Aminoglycoside (3'') (9) adenylyltransferase</fullName>
        <ecNumber evidence="3 7">2.7.7.47</ecNumber>
    </recommendedName>
</protein>
<keyword evidence="1 7" id="KW-0808">Transferase</keyword>
<dbReference type="RefSeq" id="WP_094960931.1">
    <property type="nucleotide sequence ID" value="NZ_NOWC01000004.1"/>
</dbReference>
<dbReference type="Proteomes" id="UP000216001">
    <property type="component" value="Unassembled WGS sequence"/>
</dbReference>
<comment type="catalytic activity">
    <reaction evidence="6 7">
        <text>streptomycin + ATP = 3''-O-adenylylstreptomycin + diphosphate</text>
        <dbReference type="Rhea" id="RHEA:20245"/>
        <dbReference type="ChEBI" id="CHEBI:30616"/>
        <dbReference type="ChEBI" id="CHEBI:33019"/>
        <dbReference type="ChEBI" id="CHEBI:58007"/>
        <dbReference type="ChEBI" id="CHEBI:58605"/>
        <dbReference type="EC" id="2.7.7.47"/>
    </reaction>
</comment>
<dbReference type="CDD" id="cd05403">
    <property type="entry name" value="NT_KNTase_like"/>
    <property type="match status" value="1"/>
</dbReference>
<evidence type="ECO:0000256" key="5">
    <source>
        <dbReference type="ARBA" id="ARBA00047831"/>
    </source>
</evidence>
<dbReference type="Pfam" id="PF13427">
    <property type="entry name" value="AadA_C"/>
    <property type="match status" value="1"/>
</dbReference>
<evidence type="ECO:0000313" key="11">
    <source>
        <dbReference type="Proteomes" id="UP000216001"/>
    </source>
</evidence>
<comment type="catalytic activity">
    <reaction evidence="5 7">
        <text>spectinomycin + ATP = 9-O-adenylylspectinomycin + diphosphate</text>
        <dbReference type="Rhea" id="RHEA:63228"/>
        <dbReference type="ChEBI" id="CHEBI:30616"/>
        <dbReference type="ChEBI" id="CHEBI:33019"/>
        <dbReference type="ChEBI" id="CHEBI:146260"/>
        <dbReference type="ChEBI" id="CHEBI:146261"/>
    </reaction>
</comment>
<dbReference type="GO" id="GO:0046677">
    <property type="term" value="P:response to antibiotic"/>
    <property type="evidence" value="ECO:0007669"/>
    <property type="project" value="UniProtKB-KW"/>
</dbReference>
<keyword evidence="7" id="KW-0547">Nucleotide-binding</keyword>
<proteinExistence type="predicted"/>
<evidence type="ECO:0000259" key="8">
    <source>
        <dbReference type="Pfam" id="PF13427"/>
    </source>
</evidence>
<gene>
    <name evidence="10" type="ORF">CHI95_04830</name>
</gene>
<dbReference type="InterPro" id="IPR043519">
    <property type="entry name" value="NT_sf"/>
</dbReference>
<evidence type="ECO:0000256" key="6">
    <source>
        <dbReference type="ARBA" id="ARBA00048566"/>
    </source>
</evidence>
<dbReference type="Pfam" id="PF18765">
    <property type="entry name" value="Polbeta"/>
    <property type="match status" value="1"/>
</dbReference>
<dbReference type="GO" id="GO:0009012">
    <property type="term" value="F:aminoglycoside 3''-adenylyltransferase activity"/>
    <property type="evidence" value="ECO:0007669"/>
    <property type="project" value="UniProtKB-EC"/>
</dbReference>
<evidence type="ECO:0000256" key="3">
    <source>
        <dbReference type="ARBA" id="ARBA00035126"/>
    </source>
</evidence>
<organism evidence="10 11">
    <name type="scientific">Providencia rettgeri</name>
    <dbReference type="NCBI Taxonomy" id="587"/>
    <lineage>
        <taxon>Bacteria</taxon>
        <taxon>Pseudomonadati</taxon>
        <taxon>Pseudomonadota</taxon>
        <taxon>Gammaproteobacteria</taxon>
        <taxon>Enterobacterales</taxon>
        <taxon>Morganellaceae</taxon>
        <taxon>Providencia</taxon>
    </lineage>
</organism>
<comment type="caution">
    <text evidence="10">The sequence shown here is derived from an EMBL/GenBank/DDBJ whole genome shotgun (WGS) entry which is preliminary data.</text>
</comment>
<dbReference type="SUPFAM" id="SSF81301">
    <property type="entry name" value="Nucleotidyltransferase"/>
    <property type="match status" value="1"/>
</dbReference>
<name>A0A264VWD3_PRORE</name>
<feature type="domain" description="Polymerase beta nucleotidyltransferase" evidence="9">
    <location>
        <begin position="21"/>
        <end position="75"/>
    </location>
</feature>
<keyword evidence="7" id="KW-0548">Nucleotidyltransferase</keyword>
<dbReference type="GO" id="GO:0070566">
    <property type="term" value="F:adenylyltransferase activity"/>
    <property type="evidence" value="ECO:0007669"/>
    <property type="project" value="InterPro"/>
</dbReference>
<sequence>MMVTPPQAEQTLVILRKHFSDSLIAVYLHGSSVSSGLRPMSDIDLLVVIDSPVTDICREQLVRDLMDISGLYPVDPKGRRPLEIVVFLTSELNMLSYPAKCELIYGEWLRTEYEQGVFEGQTQDPEFTLMLAQASQEAVSLWHKEIYGLPIVGLHDIRRAMLDSLPNLELSLKGDERNVLLTLARMWYTMETGLFISKDEAAIWAIELMPVELASVLLVAKKAYLTGVSVDWENQQVEVTLCANYLAERIRVYS</sequence>
<dbReference type="EC" id="2.7.7.47" evidence="3 7"/>
<dbReference type="AlphaFoldDB" id="A0A264VWD3"/>
<dbReference type="Gene3D" id="3.30.460.10">
    <property type="entry name" value="Beta Polymerase, domain 2"/>
    <property type="match status" value="1"/>
</dbReference>
<evidence type="ECO:0000256" key="2">
    <source>
        <dbReference type="ARBA" id="ARBA00023251"/>
    </source>
</evidence>
<evidence type="ECO:0000256" key="4">
    <source>
        <dbReference type="ARBA" id="ARBA00035252"/>
    </source>
</evidence>
<dbReference type="EMBL" id="NOWC01000004">
    <property type="protein sequence ID" value="OZS75613.1"/>
    <property type="molecule type" value="Genomic_DNA"/>
</dbReference>
<dbReference type="PIRSF" id="PIRSF000819">
    <property type="entry name" value="Streptomycin_3-adenylyltransf"/>
    <property type="match status" value="1"/>
</dbReference>
<dbReference type="InterPro" id="IPR025184">
    <property type="entry name" value="AadA_C"/>
</dbReference>
<evidence type="ECO:0000259" key="9">
    <source>
        <dbReference type="Pfam" id="PF18765"/>
    </source>
</evidence>
<evidence type="ECO:0000313" key="10">
    <source>
        <dbReference type="EMBL" id="OZS75613.1"/>
    </source>
</evidence>
<evidence type="ECO:0000256" key="1">
    <source>
        <dbReference type="ARBA" id="ARBA00022679"/>
    </source>
</evidence>
<evidence type="ECO:0000256" key="7">
    <source>
        <dbReference type="PIRNR" id="PIRNR000819"/>
    </source>
</evidence>
<dbReference type="InterPro" id="IPR024172">
    <property type="entry name" value="AadA/Aad9"/>
</dbReference>
<keyword evidence="7" id="KW-0067">ATP-binding</keyword>
<feature type="domain" description="Adenylyltransferase AadA C-terminal" evidence="8">
    <location>
        <begin position="152"/>
        <end position="248"/>
    </location>
</feature>
<dbReference type="InterPro" id="IPR041633">
    <property type="entry name" value="Polbeta"/>
</dbReference>
<dbReference type="GO" id="GO:0005524">
    <property type="term" value="F:ATP binding"/>
    <property type="evidence" value="ECO:0007669"/>
    <property type="project" value="UniProtKB-KW"/>
</dbReference>
<reference evidence="10 11" key="1">
    <citation type="submission" date="2017-07" db="EMBL/GenBank/DDBJ databases">
        <title>blaIMP-27 on transferable plasmids in Proteus mirabilis and Providencia rettgeri.</title>
        <authorList>
            <person name="Potter R."/>
        </authorList>
    </citation>
    <scope>NUCLEOTIDE SEQUENCE [LARGE SCALE GENOMIC DNA]</scope>
    <source>
        <strain evidence="10 11">PR1</strain>
    </source>
</reference>